<proteinExistence type="predicted"/>
<evidence type="ECO:0000313" key="1">
    <source>
        <dbReference type="EMBL" id="KAF4128168.1"/>
    </source>
</evidence>
<accession>A0A8S9TQC6</accession>
<feature type="non-terminal residue" evidence="1">
    <location>
        <position position="248"/>
    </location>
</feature>
<dbReference type="AlphaFoldDB" id="A0A8S9TQC6"/>
<dbReference type="Proteomes" id="UP000704712">
    <property type="component" value="Unassembled WGS sequence"/>
</dbReference>
<evidence type="ECO:0008006" key="4">
    <source>
        <dbReference type="Google" id="ProtNLM"/>
    </source>
</evidence>
<name>A0A8S9TQC6_PHYIN</name>
<evidence type="ECO:0000313" key="3">
    <source>
        <dbReference type="Proteomes" id="UP000704712"/>
    </source>
</evidence>
<protein>
    <recommendedName>
        <fullName evidence="4">DDE Tnp4 domain-containing protein</fullName>
    </recommendedName>
</protein>
<evidence type="ECO:0000313" key="2">
    <source>
        <dbReference type="EMBL" id="KAF4133547.1"/>
    </source>
</evidence>
<organism evidence="1 3">
    <name type="scientific">Phytophthora infestans</name>
    <name type="common">Potato late blight agent</name>
    <name type="synonym">Botrytis infestans</name>
    <dbReference type="NCBI Taxonomy" id="4787"/>
    <lineage>
        <taxon>Eukaryota</taxon>
        <taxon>Sar</taxon>
        <taxon>Stramenopiles</taxon>
        <taxon>Oomycota</taxon>
        <taxon>Peronosporomycetes</taxon>
        <taxon>Peronosporales</taxon>
        <taxon>Peronosporaceae</taxon>
        <taxon>Phytophthora</taxon>
    </lineage>
</organism>
<comment type="caution">
    <text evidence="1">The sequence shown here is derived from an EMBL/GenBank/DDBJ whole genome shotgun (WGS) entry which is preliminary data.</text>
</comment>
<dbReference type="EMBL" id="JAACNO010002361">
    <property type="protein sequence ID" value="KAF4133547.1"/>
    <property type="molecule type" value="Genomic_DNA"/>
</dbReference>
<sequence>GSGSSSTGDGDVSNDLKEHIVGEAHKFHAKQKEIGFSCGYVGRDAVTICVWGENLYIYRLHGLYRVHLPFICVRWTRKRQVRLLQNARSIVCPKAIALTIFLSSIFYYAGEHIGQRSVTVSSDGVIAHLFGPAESRSHDLTLLDTSNPEKTYKDGKSFHSYLLHGDPAYGHTNVSRFDRVGVTHDELMYTRQCASVNIRGMRIWADNWSVYVEEAAAILSNCLIVPKRQNVVSSCFDVFLPRLEVYFA</sequence>
<gene>
    <name evidence="2" type="ORF">GN958_ATG17261</name>
    <name evidence="1" type="ORF">GN958_ATG22640</name>
</gene>
<reference evidence="1" key="1">
    <citation type="submission" date="2020-03" db="EMBL/GenBank/DDBJ databases">
        <title>Hybrid Assembly of Korean Phytophthora infestans isolates.</title>
        <authorList>
            <person name="Prokchorchik M."/>
            <person name="Lee Y."/>
            <person name="Seo J."/>
            <person name="Cho J.-H."/>
            <person name="Park Y.-E."/>
            <person name="Jang D.-C."/>
            <person name="Im J.-S."/>
            <person name="Choi J.-G."/>
            <person name="Park H.-J."/>
            <person name="Lee G.-B."/>
            <person name="Lee Y.-G."/>
            <person name="Hong S.-Y."/>
            <person name="Cho K."/>
            <person name="Sohn K.H."/>
        </authorList>
    </citation>
    <scope>NUCLEOTIDE SEQUENCE</scope>
    <source>
        <strain evidence="1">KR_2_A2</strain>
    </source>
</reference>
<dbReference type="EMBL" id="JAACNO010003187">
    <property type="protein sequence ID" value="KAF4128168.1"/>
    <property type="molecule type" value="Genomic_DNA"/>
</dbReference>